<reference evidence="7" key="1">
    <citation type="journal article" date="2021" name="IMA Fungus">
        <title>Genomic characterization of three marine fungi, including Emericellopsis atlantica sp. nov. with signatures of a generalist lifestyle and marine biomass degradation.</title>
        <authorList>
            <person name="Hagestad O.C."/>
            <person name="Hou L."/>
            <person name="Andersen J.H."/>
            <person name="Hansen E.H."/>
            <person name="Altermark B."/>
            <person name="Li C."/>
            <person name="Kuhnert E."/>
            <person name="Cox R.J."/>
            <person name="Crous P.W."/>
            <person name="Spatafora J.W."/>
            <person name="Lail K."/>
            <person name="Amirebrahimi M."/>
            <person name="Lipzen A."/>
            <person name="Pangilinan J."/>
            <person name="Andreopoulos W."/>
            <person name="Hayes R.D."/>
            <person name="Ng V."/>
            <person name="Grigoriev I.V."/>
            <person name="Jackson S.A."/>
            <person name="Sutton T.D.S."/>
            <person name="Dobson A.D.W."/>
            <person name="Rama T."/>
        </authorList>
    </citation>
    <scope>NUCLEOTIDE SEQUENCE</scope>
    <source>
        <strain evidence="7">TRa018bII</strain>
    </source>
</reference>
<evidence type="ECO:0000256" key="1">
    <source>
        <dbReference type="ARBA" id="ARBA00004141"/>
    </source>
</evidence>
<comment type="subcellular location">
    <subcellularLocation>
        <location evidence="1">Membrane</location>
        <topology evidence="1">Multi-pass membrane protein</topology>
    </subcellularLocation>
</comment>
<dbReference type="InterPro" id="IPR011701">
    <property type="entry name" value="MFS"/>
</dbReference>
<evidence type="ECO:0000256" key="5">
    <source>
        <dbReference type="SAM" id="Phobius"/>
    </source>
</evidence>
<dbReference type="GO" id="GO:0005886">
    <property type="term" value="C:plasma membrane"/>
    <property type="evidence" value="ECO:0007669"/>
    <property type="project" value="TreeGrafter"/>
</dbReference>
<dbReference type="PROSITE" id="PS50850">
    <property type="entry name" value="MFS"/>
    <property type="match status" value="1"/>
</dbReference>
<feature type="domain" description="Major facilitator superfamily (MFS) profile" evidence="6">
    <location>
        <begin position="1"/>
        <end position="195"/>
    </location>
</feature>
<dbReference type="AlphaFoldDB" id="A0A9P7YT27"/>
<dbReference type="InterPro" id="IPR020846">
    <property type="entry name" value="MFS_dom"/>
</dbReference>
<dbReference type="Pfam" id="PF07690">
    <property type="entry name" value="MFS_1"/>
    <property type="match status" value="1"/>
</dbReference>
<dbReference type="EMBL" id="MU251366">
    <property type="protein sequence ID" value="KAG9238715.1"/>
    <property type="molecule type" value="Genomic_DNA"/>
</dbReference>
<feature type="transmembrane region" description="Helical" evidence="5">
    <location>
        <begin position="16"/>
        <end position="35"/>
    </location>
</feature>
<evidence type="ECO:0000256" key="4">
    <source>
        <dbReference type="ARBA" id="ARBA00023136"/>
    </source>
</evidence>
<keyword evidence="2 5" id="KW-0812">Transmembrane</keyword>
<organism evidence="7 8">
    <name type="scientific">Amylocarpus encephaloides</name>
    <dbReference type="NCBI Taxonomy" id="45428"/>
    <lineage>
        <taxon>Eukaryota</taxon>
        <taxon>Fungi</taxon>
        <taxon>Dikarya</taxon>
        <taxon>Ascomycota</taxon>
        <taxon>Pezizomycotina</taxon>
        <taxon>Leotiomycetes</taxon>
        <taxon>Helotiales</taxon>
        <taxon>Helotiales incertae sedis</taxon>
        <taxon>Amylocarpus</taxon>
    </lineage>
</organism>
<comment type="caution">
    <text evidence="7">The sequence shown here is derived from an EMBL/GenBank/DDBJ whole genome shotgun (WGS) entry which is preliminary data.</text>
</comment>
<keyword evidence="4 5" id="KW-0472">Membrane</keyword>
<accession>A0A9P7YT27</accession>
<proteinExistence type="predicted"/>
<keyword evidence="3 5" id="KW-1133">Transmembrane helix</keyword>
<dbReference type="GO" id="GO:1990961">
    <property type="term" value="P:xenobiotic detoxification by transmembrane export across the plasma membrane"/>
    <property type="evidence" value="ECO:0007669"/>
    <property type="project" value="TreeGrafter"/>
</dbReference>
<keyword evidence="8" id="KW-1185">Reference proteome</keyword>
<evidence type="ECO:0000313" key="7">
    <source>
        <dbReference type="EMBL" id="KAG9238715.1"/>
    </source>
</evidence>
<dbReference type="Gene3D" id="1.20.1720.10">
    <property type="entry name" value="Multidrug resistance protein D"/>
    <property type="match status" value="1"/>
</dbReference>
<dbReference type="GO" id="GO:0015244">
    <property type="term" value="F:fluconazole transmembrane transporter activity"/>
    <property type="evidence" value="ECO:0007669"/>
    <property type="project" value="TreeGrafter"/>
</dbReference>
<protein>
    <recommendedName>
        <fullName evidence="6">Major facilitator superfamily (MFS) profile domain-containing protein</fullName>
    </recommendedName>
</protein>
<dbReference type="OrthoDB" id="3357846at2759"/>
<dbReference type="Proteomes" id="UP000824998">
    <property type="component" value="Unassembled WGS sequence"/>
</dbReference>
<evidence type="ECO:0000256" key="2">
    <source>
        <dbReference type="ARBA" id="ARBA00022692"/>
    </source>
</evidence>
<dbReference type="InterPro" id="IPR036259">
    <property type="entry name" value="MFS_trans_sf"/>
</dbReference>
<evidence type="ECO:0000259" key="6">
    <source>
        <dbReference type="PROSITE" id="PS50850"/>
    </source>
</evidence>
<sequence length="195" mass="22030">MLRAPMSGIPQIGRNPVYSGTLIIIVLFQFAVLNAKNLEVLLAFRVLTGHFGSPVLSTTSDTPGEIFAPGKRDYASVIWGISAAGCPVLGPLISAFATQYQGWRWPIWELHGSPALLLSSWFSSFTPMESRNRNSPKTERSSLRTPASTLRRRVLYPHLPRLVWLRLTTFRPPDRLHHRRIVLLHRCLPLLQLRT</sequence>
<name>A0A9P7YT27_9HELO</name>
<gene>
    <name evidence="7" type="ORF">BJ875DRAFT_13535</name>
</gene>
<evidence type="ECO:0000313" key="8">
    <source>
        <dbReference type="Proteomes" id="UP000824998"/>
    </source>
</evidence>
<evidence type="ECO:0000256" key="3">
    <source>
        <dbReference type="ARBA" id="ARBA00022989"/>
    </source>
</evidence>
<dbReference type="PANTHER" id="PTHR23502:SF23">
    <property type="entry name" value="FLUCONAZOLE RESISTANCE PROTEIN 1"/>
    <property type="match status" value="1"/>
</dbReference>
<dbReference type="PANTHER" id="PTHR23502">
    <property type="entry name" value="MAJOR FACILITATOR SUPERFAMILY"/>
    <property type="match status" value="1"/>
</dbReference>
<dbReference type="SUPFAM" id="SSF103473">
    <property type="entry name" value="MFS general substrate transporter"/>
    <property type="match status" value="1"/>
</dbReference>